<dbReference type="SMART" id="SM00320">
    <property type="entry name" value="WD40"/>
    <property type="match status" value="7"/>
</dbReference>
<evidence type="ECO:0000256" key="4">
    <source>
        <dbReference type="ARBA" id="ARBA00023187"/>
    </source>
</evidence>
<feature type="repeat" description="WD" evidence="5">
    <location>
        <begin position="262"/>
        <end position="303"/>
    </location>
</feature>
<sequence>MSLVKKRRTENGVSTIGNQQDGKILSSTAVELVGHQGASLCAKFSNSDGNTVATSGQDGSILLWNLPVKGTSADEVNYGLISGHKSAVTSIRWFWDNSVIASSSADATVGFWDVETGQRIRKCVGHELCVNEVSISKQSDLVLSVSDDGWTCIWDKREKHATIEIETEYPLLTGTFNSEGSVFYTSGIEPIIKSYDIRYTSKPLWECNSSPVNESITSLAINNDDSLLLSRSFNGFINTYSAKEFVPENIPRANAYSYVGAPSGNEQQLIRACFSNDNVSIVSGSEDKTVTTWDLVSRKIQRKLDGHRNTVVSVDYHPEEKIIVSTSLDGAVIVREI</sequence>
<dbReference type="OrthoDB" id="1068471at2759"/>
<dbReference type="GO" id="GO:0071013">
    <property type="term" value="C:catalytic step 2 spliceosome"/>
    <property type="evidence" value="ECO:0007669"/>
    <property type="project" value="TreeGrafter"/>
</dbReference>
<dbReference type="GO" id="GO:0008380">
    <property type="term" value="P:RNA splicing"/>
    <property type="evidence" value="ECO:0007669"/>
    <property type="project" value="UniProtKB-KW"/>
</dbReference>
<gene>
    <name evidence="6" type="ORF">CLIB1423_21S01508</name>
</gene>
<name>A0A9P0W0X1_9ASCO</name>
<comment type="caution">
    <text evidence="6">The sequence shown here is derived from an EMBL/GenBank/DDBJ whole genome shotgun (WGS) entry which is preliminary data.</text>
</comment>
<feature type="repeat" description="WD" evidence="5">
    <location>
        <begin position="123"/>
        <end position="155"/>
    </location>
</feature>
<dbReference type="AlphaFoldDB" id="A0A9P0W0X1"/>
<dbReference type="Pfam" id="PF00400">
    <property type="entry name" value="WD40"/>
    <property type="match status" value="5"/>
</dbReference>
<organism evidence="6 7">
    <name type="scientific">[Candida] railenensis</name>
    <dbReference type="NCBI Taxonomy" id="45579"/>
    <lineage>
        <taxon>Eukaryota</taxon>
        <taxon>Fungi</taxon>
        <taxon>Dikarya</taxon>
        <taxon>Ascomycota</taxon>
        <taxon>Saccharomycotina</taxon>
        <taxon>Pichiomycetes</taxon>
        <taxon>Debaryomycetaceae</taxon>
        <taxon>Kurtzmaniella</taxon>
    </lineage>
</organism>
<reference evidence="6" key="1">
    <citation type="submission" date="2022-03" db="EMBL/GenBank/DDBJ databases">
        <authorList>
            <person name="Legras J.-L."/>
            <person name="Devillers H."/>
            <person name="Grondin C."/>
        </authorList>
    </citation>
    <scope>NUCLEOTIDE SEQUENCE</scope>
    <source>
        <strain evidence="6">CLIB 1423</strain>
    </source>
</reference>
<dbReference type="PROSITE" id="PS00678">
    <property type="entry name" value="WD_REPEATS_1"/>
    <property type="match status" value="3"/>
</dbReference>
<accession>A0A9P0W0X1</accession>
<keyword evidence="3" id="KW-0677">Repeat</keyword>
<dbReference type="PRINTS" id="PR00320">
    <property type="entry name" value="GPROTEINBRPT"/>
</dbReference>
<dbReference type="EMBL" id="CAKXYY010000021">
    <property type="protein sequence ID" value="CAH2355086.1"/>
    <property type="molecule type" value="Genomic_DNA"/>
</dbReference>
<evidence type="ECO:0000313" key="6">
    <source>
        <dbReference type="EMBL" id="CAH2355086.1"/>
    </source>
</evidence>
<dbReference type="Proteomes" id="UP000837801">
    <property type="component" value="Unassembled WGS sequence"/>
</dbReference>
<dbReference type="PROSITE" id="PS50082">
    <property type="entry name" value="WD_REPEATS_2"/>
    <property type="match status" value="5"/>
</dbReference>
<dbReference type="PANTHER" id="PTHR44006:SF1">
    <property type="entry name" value="U5 SMALL NUCLEAR RIBONUCLEOPROTEIN 40 KDA PROTEIN"/>
    <property type="match status" value="1"/>
</dbReference>
<evidence type="ECO:0000256" key="3">
    <source>
        <dbReference type="ARBA" id="ARBA00022737"/>
    </source>
</evidence>
<keyword evidence="2" id="KW-0507">mRNA processing</keyword>
<dbReference type="PROSITE" id="PS50294">
    <property type="entry name" value="WD_REPEATS_REGION"/>
    <property type="match status" value="3"/>
</dbReference>
<protein>
    <submittedName>
        <fullName evidence="6">Pre-mRNA-splicing factor Cwf17p</fullName>
    </submittedName>
</protein>
<evidence type="ECO:0000313" key="7">
    <source>
        <dbReference type="Proteomes" id="UP000837801"/>
    </source>
</evidence>
<dbReference type="Gene3D" id="2.130.10.10">
    <property type="entry name" value="YVTN repeat-like/Quinoprotein amine dehydrogenase"/>
    <property type="match status" value="1"/>
</dbReference>
<dbReference type="InterPro" id="IPR015943">
    <property type="entry name" value="WD40/YVTN_repeat-like_dom_sf"/>
</dbReference>
<feature type="repeat" description="WD" evidence="5">
    <location>
        <begin position="81"/>
        <end position="122"/>
    </location>
</feature>
<dbReference type="PANTHER" id="PTHR44006">
    <property type="entry name" value="U5 SMALL NUCLEAR RIBONUCLEOPROTEIN 40 KDA PROTEIN"/>
    <property type="match status" value="1"/>
</dbReference>
<dbReference type="InterPro" id="IPR001680">
    <property type="entry name" value="WD40_rpt"/>
</dbReference>
<dbReference type="GO" id="GO:0006397">
    <property type="term" value="P:mRNA processing"/>
    <property type="evidence" value="ECO:0007669"/>
    <property type="project" value="UniProtKB-KW"/>
</dbReference>
<proteinExistence type="predicted"/>
<dbReference type="InterPro" id="IPR019775">
    <property type="entry name" value="WD40_repeat_CS"/>
</dbReference>
<feature type="repeat" description="WD" evidence="5">
    <location>
        <begin position="32"/>
        <end position="66"/>
    </location>
</feature>
<dbReference type="SUPFAM" id="SSF50978">
    <property type="entry name" value="WD40 repeat-like"/>
    <property type="match status" value="1"/>
</dbReference>
<dbReference type="GO" id="GO:0003723">
    <property type="term" value="F:RNA binding"/>
    <property type="evidence" value="ECO:0007669"/>
    <property type="project" value="TreeGrafter"/>
</dbReference>
<dbReference type="InterPro" id="IPR020472">
    <property type="entry name" value="WD40_PAC1"/>
</dbReference>
<evidence type="ECO:0000256" key="1">
    <source>
        <dbReference type="ARBA" id="ARBA00022574"/>
    </source>
</evidence>
<keyword evidence="1 5" id="KW-0853">WD repeat</keyword>
<keyword evidence="4" id="KW-0508">mRNA splicing</keyword>
<keyword evidence="7" id="KW-1185">Reference proteome</keyword>
<evidence type="ECO:0000256" key="2">
    <source>
        <dbReference type="ARBA" id="ARBA00022664"/>
    </source>
</evidence>
<evidence type="ECO:0000256" key="5">
    <source>
        <dbReference type="PROSITE-ProRule" id="PRU00221"/>
    </source>
</evidence>
<dbReference type="InterPro" id="IPR052234">
    <property type="entry name" value="U5_snRNP_Component"/>
</dbReference>
<feature type="repeat" description="WD" evidence="5">
    <location>
        <begin position="304"/>
        <end position="337"/>
    </location>
</feature>
<dbReference type="InterPro" id="IPR036322">
    <property type="entry name" value="WD40_repeat_dom_sf"/>
</dbReference>